<protein>
    <recommendedName>
        <fullName evidence="3">Signal recognition particle receptor subunit beta</fullName>
    </recommendedName>
</protein>
<evidence type="ECO:0000313" key="12">
    <source>
        <dbReference type="EMBL" id="EKX73519.1"/>
    </source>
</evidence>
<dbReference type="KEGG" id="beq:BEWA_035550"/>
<proteinExistence type="inferred from homology"/>
<dbReference type="AlphaFoldDB" id="L1LE11"/>
<keyword evidence="7 11" id="KW-1133">Transmembrane helix</keyword>
<evidence type="ECO:0000256" key="4">
    <source>
        <dbReference type="ARBA" id="ARBA00022692"/>
    </source>
</evidence>
<keyword evidence="5" id="KW-0547">Nucleotide-binding</keyword>
<evidence type="ECO:0000256" key="5">
    <source>
        <dbReference type="ARBA" id="ARBA00022741"/>
    </source>
</evidence>
<comment type="subcellular location">
    <subcellularLocation>
        <location evidence="1">Endoplasmic reticulum membrane</location>
        <topology evidence="1">Single-pass membrane protein</topology>
    </subcellularLocation>
</comment>
<dbReference type="Gene3D" id="3.40.50.300">
    <property type="entry name" value="P-loop containing nucleotide triphosphate hydrolases"/>
    <property type="match status" value="1"/>
</dbReference>
<dbReference type="EMBL" id="ACOU01000002">
    <property type="protein sequence ID" value="EKX73519.1"/>
    <property type="molecule type" value="Genomic_DNA"/>
</dbReference>
<dbReference type="eggNOG" id="KOG0090">
    <property type="taxonomic scope" value="Eukaryota"/>
</dbReference>
<evidence type="ECO:0000256" key="10">
    <source>
        <dbReference type="ARBA" id="ARBA00023170"/>
    </source>
</evidence>
<dbReference type="OrthoDB" id="41266at2759"/>
<evidence type="ECO:0000256" key="11">
    <source>
        <dbReference type="SAM" id="Phobius"/>
    </source>
</evidence>
<dbReference type="VEuPathDB" id="PiroplasmaDB:BEWA_035550"/>
<dbReference type="RefSeq" id="XP_004832971.1">
    <property type="nucleotide sequence ID" value="XM_004832914.1"/>
</dbReference>
<feature type="transmembrane region" description="Helical" evidence="11">
    <location>
        <begin position="12"/>
        <end position="33"/>
    </location>
</feature>
<organism evidence="12 13">
    <name type="scientific">Theileria equi strain WA</name>
    <dbReference type="NCBI Taxonomy" id="1537102"/>
    <lineage>
        <taxon>Eukaryota</taxon>
        <taxon>Sar</taxon>
        <taxon>Alveolata</taxon>
        <taxon>Apicomplexa</taxon>
        <taxon>Aconoidasida</taxon>
        <taxon>Piroplasmida</taxon>
        <taxon>Theileriidae</taxon>
        <taxon>Theileria</taxon>
    </lineage>
</organism>
<keyword evidence="13" id="KW-1185">Reference proteome</keyword>
<dbReference type="STRING" id="1537102.L1LE11"/>
<keyword evidence="8" id="KW-0342">GTP-binding</keyword>
<evidence type="ECO:0000256" key="9">
    <source>
        <dbReference type="ARBA" id="ARBA00023136"/>
    </source>
</evidence>
<evidence type="ECO:0000256" key="2">
    <source>
        <dbReference type="ARBA" id="ARBA00005619"/>
    </source>
</evidence>
<comment type="similarity">
    <text evidence="2">Belongs to the SRP receptor beta subunit family.</text>
</comment>
<dbReference type="InterPro" id="IPR019009">
    <property type="entry name" value="SRP_receptor_beta_su"/>
</dbReference>
<dbReference type="Proteomes" id="UP000031512">
    <property type="component" value="Unassembled WGS sequence"/>
</dbReference>
<sequence length="229" mass="25321">MEIGSLSSSGVYPFRLVDLLALIALFILPFLVFRRLKKPTLPSVAIVGPSDSGKTSLLFFLRHKKLIQTAVSQCTNECEVNISGKGVKFVDAPGAIPHSFKQHVKQAKCVLLVLDSSDKKSIKIASDMLLDICSMKPASVCIVCNKTDVHSSRSAEDIQSIMELEIERIVEGRRSEMHLQNHGGDDTYLMSLDMEGFGFHSLKCPVDIVRSSIKKGNVEDVIEYVKRVI</sequence>
<dbReference type="GO" id="GO:0005525">
    <property type="term" value="F:GTP binding"/>
    <property type="evidence" value="ECO:0007669"/>
    <property type="project" value="UniProtKB-KW"/>
</dbReference>
<dbReference type="InterPro" id="IPR027417">
    <property type="entry name" value="P-loop_NTPase"/>
</dbReference>
<dbReference type="SUPFAM" id="SSF52540">
    <property type="entry name" value="P-loop containing nucleoside triphosphate hydrolases"/>
    <property type="match status" value="1"/>
</dbReference>
<evidence type="ECO:0000256" key="3">
    <source>
        <dbReference type="ARBA" id="ARBA00020256"/>
    </source>
</evidence>
<evidence type="ECO:0000256" key="1">
    <source>
        <dbReference type="ARBA" id="ARBA00004389"/>
    </source>
</evidence>
<keyword evidence="10" id="KW-0675">Receptor</keyword>
<name>L1LE11_THEEQ</name>
<reference evidence="12 13" key="1">
    <citation type="journal article" date="2012" name="BMC Genomics">
        <title>Comparative genomic analysis and phylogenetic position of Theileria equi.</title>
        <authorList>
            <person name="Kappmeyer L.S."/>
            <person name="Thiagarajan M."/>
            <person name="Herndon D.R."/>
            <person name="Ramsay J.D."/>
            <person name="Caler E."/>
            <person name="Djikeng A."/>
            <person name="Gillespie J.J."/>
            <person name="Lau A.O."/>
            <person name="Roalson E.H."/>
            <person name="Silva J.C."/>
            <person name="Silva M.G."/>
            <person name="Suarez C.E."/>
            <person name="Ueti M.W."/>
            <person name="Nene V.M."/>
            <person name="Mealey R.H."/>
            <person name="Knowles D.P."/>
            <person name="Brayton K.A."/>
        </authorList>
    </citation>
    <scope>NUCLEOTIDE SEQUENCE [LARGE SCALE GENOMIC DNA]</scope>
    <source>
        <strain evidence="12 13">WA</strain>
    </source>
</reference>
<comment type="caution">
    <text evidence="12">The sequence shown here is derived from an EMBL/GenBank/DDBJ whole genome shotgun (WGS) entry which is preliminary data.</text>
</comment>
<evidence type="ECO:0000313" key="13">
    <source>
        <dbReference type="Proteomes" id="UP000031512"/>
    </source>
</evidence>
<keyword evidence="9 11" id="KW-0472">Membrane</keyword>
<evidence type="ECO:0000256" key="6">
    <source>
        <dbReference type="ARBA" id="ARBA00022824"/>
    </source>
</evidence>
<keyword evidence="4 11" id="KW-0812">Transmembrane</keyword>
<dbReference type="GeneID" id="15807923"/>
<evidence type="ECO:0000256" key="8">
    <source>
        <dbReference type="ARBA" id="ARBA00023134"/>
    </source>
</evidence>
<keyword evidence="6" id="KW-0256">Endoplasmic reticulum</keyword>
<accession>L1LE11</accession>
<gene>
    <name evidence="12" type="ORF">BEWA_035550</name>
</gene>
<dbReference type="GO" id="GO:0005789">
    <property type="term" value="C:endoplasmic reticulum membrane"/>
    <property type="evidence" value="ECO:0007669"/>
    <property type="project" value="UniProtKB-SubCell"/>
</dbReference>
<evidence type="ECO:0000256" key="7">
    <source>
        <dbReference type="ARBA" id="ARBA00022989"/>
    </source>
</evidence>
<dbReference type="Pfam" id="PF09439">
    <property type="entry name" value="SRPRB"/>
    <property type="match status" value="1"/>
</dbReference>